<organism evidence="1 2">
    <name type="scientific">Fistulifera solaris</name>
    <name type="common">Oleaginous diatom</name>
    <dbReference type="NCBI Taxonomy" id="1519565"/>
    <lineage>
        <taxon>Eukaryota</taxon>
        <taxon>Sar</taxon>
        <taxon>Stramenopiles</taxon>
        <taxon>Ochrophyta</taxon>
        <taxon>Bacillariophyta</taxon>
        <taxon>Bacillariophyceae</taxon>
        <taxon>Bacillariophycidae</taxon>
        <taxon>Naviculales</taxon>
        <taxon>Naviculaceae</taxon>
        <taxon>Fistulifera</taxon>
    </lineage>
</organism>
<comment type="caution">
    <text evidence="1">The sequence shown here is derived from an EMBL/GenBank/DDBJ whole genome shotgun (WGS) entry which is preliminary data.</text>
</comment>
<dbReference type="InterPro" id="IPR036915">
    <property type="entry name" value="Cyclin-like_sf"/>
</dbReference>
<dbReference type="GO" id="GO:0016538">
    <property type="term" value="F:cyclin-dependent protein serine/threonine kinase regulator activity"/>
    <property type="evidence" value="ECO:0007669"/>
    <property type="project" value="InterPro"/>
</dbReference>
<dbReference type="Proteomes" id="UP000198406">
    <property type="component" value="Unassembled WGS sequence"/>
</dbReference>
<dbReference type="EMBL" id="BDSP01000218">
    <property type="protein sequence ID" value="GAX24878.1"/>
    <property type="molecule type" value="Genomic_DNA"/>
</dbReference>
<gene>
    <name evidence="1" type="ORF">FisN_2Lh149</name>
</gene>
<accession>A0A1Z5KFY7</accession>
<evidence type="ECO:0000313" key="2">
    <source>
        <dbReference type="Proteomes" id="UP000198406"/>
    </source>
</evidence>
<dbReference type="SUPFAM" id="SSF47954">
    <property type="entry name" value="Cyclin-like"/>
    <property type="match status" value="1"/>
</dbReference>
<sequence length="446" mass="50070">MYTWSGSLANLSPLLPCAQQKYEALGRASRSLVQPPLFLPPAFYHSFKIQEGEISIEAISMDFDRSSQAKSWLFDEQSLQACRAQSTAPHEVDVRKPRVKTVRKFASGFHRSSVSQRSNPCTDNLLDPEAQESLVRFHAHQMQTLVGPTALLPELRTSITVLSTAIMLFRRFYLSNSILYFNPRKMAAACAFFAAKSEEEKIEIGLVSHATNVVHSKVQHAPLCRNELRGVSVFDIQDYEKLLMEGTNYEFRCHHPFSAMHALAIDYTNFSAKKGIFIDVDDILERASAVVQRALVFSDANFLFAPGHVGFAAVAIALGATPRNSGSIGDGLNTYLLDRFACKAQSELDDFEAAVSRIIQCLFRCKHMDLTSTVDAHEVAQRAEEMKFLLRKVSSIRMHLFRRQQPAPISPTRKRSWVEEEFYPPGGNNKRMYSQGVSAKVTPVCH</sequence>
<evidence type="ECO:0000313" key="1">
    <source>
        <dbReference type="EMBL" id="GAX24878.1"/>
    </source>
</evidence>
<name>A0A1Z5KFY7_FISSO</name>
<dbReference type="GO" id="GO:0006357">
    <property type="term" value="P:regulation of transcription by RNA polymerase II"/>
    <property type="evidence" value="ECO:0007669"/>
    <property type="project" value="InterPro"/>
</dbReference>
<dbReference type="PANTHER" id="PTHR10026">
    <property type="entry name" value="CYCLIN"/>
    <property type="match status" value="1"/>
</dbReference>
<dbReference type="AlphaFoldDB" id="A0A1Z5KFY7"/>
<dbReference type="InParanoid" id="A0A1Z5KFY7"/>
<proteinExistence type="predicted"/>
<protein>
    <recommendedName>
        <fullName evidence="3">Cyclin H</fullName>
    </recommendedName>
</protein>
<dbReference type="OrthoDB" id="340962at2759"/>
<evidence type="ECO:0008006" key="3">
    <source>
        <dbReference type="Google" id="ProtNLM"/>
    </source>
</evidence>
<reference evidence="1 2" key="1">
    <citation type="journal article" date="2015" name="Plant Cell">
        <title>Oil accumulation by the oleaginous diatom Fistulifera solaris as revealed by the genome and transcriptome.</title>
        <authorList>
            <person name="Tanaka T."/>
            <person name="Maeda Y."/>
            <person name="Veluchamy A."/>
            <person name="Tanaka M."/>
            <person name="Abida H."/>
            <person name="Marechal E."/>
            <person name="Bowler C."/>
            <person name="Muto M."/>
            <person name="Sunaga Y."/>
            <person name="Tanaka M."/>
            <person name="Yoshino T."/>
            <person name="Taniguchi T."/>
            <person name="Fukuda Y."/>
            <person name="Nemoto M."/>
            <person name="Matsumoto M."/>
            <person name="Wong P.S."/>
            <person name="Aburatani S."/>
            <person name="Fujibuchi W."/>
        </authorList>
    </citation>
    <scope>NUCLEOTIDE SEQUENCE [LARGE SCALE GENOMIC DNA]</scope>
    <source>
        <strain evidence="1 2">JPCC DA0580</strain>
    </source>
</reference>
<dbReference type="Gene3D" id="1.10.472.10">
    <property type="entry name" value="Cyclin-like"/>
    <property type="match status" value="2"/>
</dbReference>
<dbReference type="InterPro" id="IPR043198">
    <property type="entry name" value="Cyclin/Ssn8"/>
</dbReference>
<keyword evidence="2" id="KW-1185">Reference proteome</keyword>